<dbReference type="EMBL" id="JNAD02000012">
    <property type="protein sequence ID" value="RKM92909.1"/>
    <property type="molecule type" value="Genomic_DNA"/>
</dbReference>
<comment type="caution">
    <text evidence="2">The sequence shown here is derived from an EMBL/GenBank/DDBJ whole genome shotgun (WGS) entry which is preliminary data.</text>
</comment>
<dbReference type="Proteomes" id="UP000028058">
    <property type="component" value="Unassembled WGS sequence"/>
</dbReference>
<proteinExistence type="predicted"/>
<dbReference type="SMART" id="SM00860">
    <property type="entry name" value="SMI1_KNR4"/>
    <property type="match status" value="1"/>
</dbReference>
<organism evidence="2 3">
    <name type="scientific">Streptomyces xinghaiensis</name>
    <dbReference type="NCBI Taxonomy" id="1038928"/>
    <lineage>
        <taxon>Bacteria</taxon>
        <taxon>Bacillati</taxon>
        <taxon>Actinomycetota</taxon>
        <taxon>Actinomycetes</taxon>
        <taxon>Kitasatosporales</taxon>
        <taxon>Streptomycetaceae</taxon>
        <taxon>Streptomyces</taxon>
    </lineage>
</organism>
<evidence type="ECO:0000259" key="1">
    <source>
        <dbReference type="SMART" id="SM00860"/>
    </source>
</evidence>
<feature type="domain" description="Knr4/Smi1-like" evidence="1">
    <location>
        <begin position="37"/>
        <end position="171"/>
    </location>
</feature>
<evidence type="ECO:0000313" key="3">
    <source>
        <dbReference type="Proteomes" id="UP000028058"/>
    </source>
</evidence>
<dbReference type="OrthoDB" id="4293702at2"/>
<keyword evidence="3" id="KW-1185">Reference proteome</keyword>
<dbReference type="Pfam" id="PF09346">
    <property type="entry name" value="SMI1_KNR4"/>
    <property type="match status" value="1"/>
</dbReference>
<protein>
    <submittedName>
        <fullName evidence="2">SMI1/KNR4 family protein</fullName>
    </submittedName>
</protein>
<evidence type="ECO:0000313" key="2">
    <source>
        <dbReference type="EMBL" id="RKM92909.1"/>
    </source>
</evidence>
<accession>A0A3R7HXP5</accession>
<dbReference type="InterPro" id="IPR018958">
    <property type="entry name" value="Knr4/Smi1-like_dom"/>
</dbReference>
<name>A0A3R7HXP5_9ACTN</name>
<dbReference type="InterPro" id="IPR037883">
    <property type="entry name" value="Knr4/Smi1-like_sf"/>
</dbReference>
<gene>
    <name evidence="2" type="ORF">SFRA_023745</name>
</gene>
<dbReference type="AlphaFoldDB" id="A0A3R7HXP5"/>
<dbReference type="RefSeq" id="WP_105165613.1">
    <property type="nucleotide sequence ID" value="NZ_CP134822.1"/>
</dbReference>
<dbReference type="SUPFAM" id="SSF160631">
    <property type="entry name" value="SMI1/KNR4-like"/>
    <property type="match status" value="1"/>
</dbReference>
<reference evidence="2 3" key="1">
    <citation type="journal article" date="2014" name="Genome Announc.">
        <title>Draft Genome Sequence of Streptomyces fradiae ATCC 19609, a Strain Highly Sensitive to Antibiotics.</title>
        <authorList>
            <person name="Bekker O.B."/>
            <person name="Klimina K.M."/>
            <person name="Vatlin A.A."/>
            <person name="Zakharevich N.V."/>
            <person name="Kasianov A.S."/>
            <person name="Danilenko V.N."/>
        </authorList>
    </citation>
    <scope>NUCLEOTIDE SEQUENCE [LARGE SCALE GENOMIC DNA]</scope>
    <source>
        <strain evidence="2 3">ATCC 19609</strain>
    </source>
</reference>
<sequence>MNESAISGTADVRELWLRFEGWLRQHAPGDCAALHPGAGEAEIAGLEREIGFPLHGELKALLALRNGVTPRESSMEPGAFLLGYSLLDTAGIPEWQRKFASMAEKAAEDGYEEEVVGRIAHGRWVPFAQGITGDLLFVDHRESHFGEVGEMFFGSPEYRLLWPGMAQMLRDMCAAVEDMTELSVAGVRPAVHQERMLEWPAV</sequence>